<dbReference type="CDD" id="cd00429">
    <property type="entry name" value="RPE"/>
    <property type="match status" value="1"/>
</dbReference>
<dbReference type="OMA" id="CHLMIED"/>
<evidence type="ECO:0000313" key="17">
    <source>
        <dbReference type="EMBL" id="TPP53711.1"/>
    </source>
</evidence>
<keyword evidence="8 12" id="KW-0479">Metal-binding</keyword>
<feature type="binding site" evidence="12">
    <location>
        <position position="63"/>
    </location>
    <ligand>
        <name>a divalent metal cation</name>
        <dbReference type="ChEBI" id="CHEBI:60240"/>
    </ligand>
</feature>
<feature type="binding site" evidence="13">
    <location>
        <position position="205"/>
    </location>
    <ligand>
        <name>substrate</name>
    </ligand>
</feature>
<evidence type="ECO:0000256" key="8">
    <source>
        <dbReference type="ARBA" id="ARBA00022723"/>
    </source>
</evidence>
<keyword evidence="12" id="KW-0170">Cobalt</keyword>
<evidence type="ECO:0000313" key="18">
    <source>
        <dbReference type="EMBL" id="TPP55534.1"/>
    </source>
</evidence>
<feature type="binding site" evidence="12">
    <location>
        <position position="95"/>
    </location>
    <ligand>
        <name>a divalent metal cation</name>
        <dbReference type="ChEBI" id="CHEBI:60240"/>
    </ligand>
</feature>
<dbReference type="EMBL" id="RHLD01000006">
    <property type="protein sequence ID" value="TPP55534.1"/>
    <property type="molecule type" value="Genomic_DNA"/>
</dbReference>
<feature type="binding site" evidence="13">
    <location>
        <begin position="225"/>
        <end position="226"/>
    </location>
    <ligand>
        <name>substrate</name>
    </ligand>
</feature>
<comment type="cofactor">
    <cofactor evidence="2">
        <name>Mn(2+)</name>
        <dbReference type="ChEBI" id="CHEBI:29035"/>
    </cofactor>
</comment>
<comment type="cofactor">
    <cofactor evidence="12">
        <name>a divalent metal cation</name>
        <dbReference type="ChEBI" id="CHEBI:60240"/>
    </cofactor>
    <text evidence="12">Binds 1 divalent metal cation per subunit.</text>
</comment>
<dbReference type="EMBL" id="RHLC01000007">
    <property type="protein sequence ID" value="TPP53711.1"/>
    <property type="molecule type" value="Genomic_DNA"/>
</dbReference>
<accession>E9BQ97</accession>
<comment type="cofactor">
    <cofactor evidence="4">
        <name>Zn(2+)</name>
        <dbReference type="ChEBI" id="CHEBI:29105"/>
    </cofactor>
</comment>
<comment type="cofactor">
    <cofactor evidence="5">
        <name>Fe(2+)</name>
        <dbReference type="ChEBI" id="CHEBI:29033"/>
    </cofactor>
</comment>
<dbReference type="SMR" id="A0A3Q8IDT1"/>
<reference evidence="16" key="2">
    <citation type="submission" date="2011-01" db="EMBL/GenBank/DDBJ databases">
        <authorList>
            <person name="Zhao B.P."/>
            <person name="Ren Z.A."/>
            <person name="Li C.D."/>
        </authorList>
    </citation>
    <scope>NUCLEOTIDE SEQUENCE</scope>
    <source>
        <strain evidence="16">BPK282A1</strain>
    </source>
</reference>
<dbReference type="VEuPathDB" id="TriTrypDB:LdCL_330023200"/>
<evidence type="ECO:0000313" key="22">
    <source>
        <dbReference type="Proteomes" id="UP000318821"/>
    </source>
</evidence>
<keyword evidence="20" id="KW-1185">Reference proteome</keyword>
<keyword evidence="12" id="KW-0464">Manganese</keyword>
<evidence type="ECO:0000313" key="16">
    <source>
        <dbReference type="EMBL" id="CBZ37309.1"/>
    </source>
</evidence>
<evidence type="ECO:0000256" key="2">
    <source>
        <dbReference type="ARBA" id="ARBA00001936"/>
    </source>
</evidence>
<dbReference type="PANTHER" id="PTHR11749">
    <property type="entry name" value="RIBULOSE-5-PHOSPHATE-3-EPIMERASE"/>
    <property type="match status" value="1"/>
</dbReference>
<evidence type="ECO:0000256" key="11">
    <source>
        <dbReference type="PIRSR" id="PIRSR001461-1"/>
    </source>
</evidence>
<gene>
    <name evidence="18" type="ORF">CGC20_10640</name>
    <name evidence="17" type="ORF">CGC21_37810</name>
    <name evidence="16" type="ORF">LDBPK_331660</name>
    <name evidence="14" type="ORF">LdCL_330023200</name>
    <name evidence="15" type="ORF">LDHU3_33.2500</name>
</gene>
<feature type="binding site" evidence="13">
    <location>
        <begin position="174"/>
        <end position="177"/>
    </location>
    <ligand>
        <name>substrate</name>
    </ligand>
</feature>
<dbReference type="FunFam" id="3.20.20.70:FF:000171">
    <property type="entry name" value="Ribulose-phosphate 3-epimerase"/>
    <property type="match status" value="1"/>
</dbReference>
<comment type="catalytic activity">
    <reaction evidence="1 10">
        <text>D-ribulose 5-phosphate = D-xylulose 5-phosphate</text>
        <dbReference type="Rhea" id="RHEA:13677"/>
        <dbReference type="ChEBI" id="CHEBI:57737"/>
        <dbReference type="ChEBI" id="CHEBI:58121"/>
        <dbReference type="EC" id="5.1.3.1"/>
    </reaction>
</comment>
<name>A0A3Q8IDT1_LEIDO</name>
<evidence type="ECO:0000256" key="3">
    <source>
        <dbReference type="ARBA" id="ARBA00001941"/>
    </source>
</evidence>
<dbReference type="VEuPathDB" id="TriTrypDB:LDHU3_33.2500"/>
<dbReference type="RefSeq" id="XP_003863992.1">
    <property type="nucleotide sequence ID" value="XM_003863944.1"/>
</dbReference>
<keyword evidence="9 10" id="KW-0413">Isomerase</keyword>
<evidence type="ECO:0000256" key="1">
    <source>
        <dbReference type="ARBA" id="ARBA00001782"/>
    </source>
</evidence>
<dbReference type="Proteomes" id="UP000318821">
    <property type="component" value="Unassembled WGS sequence"/>
</dbReference>
<dbReference type="EMBL" id="CP029532">
    <property type="protein sequence ID" value="AYU82144.1"/>
    <property type="molecule type" value="Genomic_DNA"/>
</dbReference>
<organism evidence="14 20">
    <name type="scientific">Leishmania donovani</name>
    <dbReference type="NCBI Taxonomy" id="5661"/>
    <lineage>
        <taxon>Eukaryota</taxon>
        <taxon>Discoba</taxon>
        <taxon>Euglenozoa</taxon>
        <taxon>Kinetoplastea</taxon>
        <taxon>Metakinetoplastina</taxon>
        <taxon>Trypanosomatida</taxon>
        <taxon>Trypanosomatidae</taxon>
        <taxon>Leishmaniinae</taxon>
        <taxon>Leishmania</taxon>
    </lineage>
</organism>
<evidence type="ECO:0000256" key="5">
    <source>
        <dbReference type="ARBA" id="ARBA00001954"/>
    </source>
</evidence>
<dbReference type="InterPro" id="IPR000056">
    <property type="entry name" value="Ribul_P_3_epim-like"/>
</dbReference>
<evidence type="ECO:0000313" key="20">
    <source>
        <dbReference type="Proteomes" id="UP000274082"/>
    </source>
</evidence>
<evidence type="ECO:0000256" key="6">
    <source>
        <dbReference type="ARBA" id="ARBA00009541"/>
    </source>
</evidence>
<dbReference type="Proteomes" id="UP000601710">
    <property type="component" value="Chromosome 33"/>
</dbReference>
<feature type="active site" description="Proton acceptor" evidence="11">
    <location>
        <position position="63"/>
    </location>
</feature>
<evidence type="ECO:0000313" key="15">
    <source>
        <dbReference type="EMBL" id="CAC5433368.1"/>
    </source>
</evidence>
<proteinExistence type="inferred from homology"/>
<reference evidence="17" key="7">
    <citation type="submission" date="2019-02" db="EMBL/GenBank/DDBJ databases">
        <title>FDA dAtabase for Regulatory Grade micrObial Sequences (FDA-ARGOS): Supporting development and validation of Infectious Disease Dx tests.</title>
        <authorList>
            <person name="Duncan R."/>
            <person name="Fisher C."/>
            <person name="Tallon L.J."/>
            <person name="Sadzewicz L."/>
            <person name="Sengamalay N."/>
            <person name="Ott S."/>
            <person name="Godinez A."/>
            <person name="Nagaraj S."/>
            <person name="Nadendla S."/>
            <person name="Sichtig H."/>
        </authorList>
    </citation>
    <scope>NUCLEOTIDE SEQUENCE</scope>
    <source>
        <strain evidence="18">FDAARGOS_360</strain>
        <strain evidence="17">FDAARGOS_361</strain>
    </source>
</reference>
<dbReference type="EMBL" id="LR812653">
    <property type="protein sequence ID" value="CAC5433368.1"/>
    <property type="molecule type" value="Genomic_DNA"/>
</dbReference>
<dbReference type="EMBL" id="FR799620">
    <property type="protein sequence ID" value="CBZ37309.1"/>
    <property type="molecule type" value="Genomic_DNA"/>
</dbReference>
<dbReference type="Pfam" id="PF00834">
    <property type="entry name" value="Ribul_P_3_epim"/>
    <property type="match status" value="1"/>
</dbReference>
<sequence>MTEFNRYNHEDKSTWLNAVEKPQAPLEAIIDPSILAADFCKLGDEVASVVSPAGGAAEWIHVDVMDGHMVPNISIGPGVVSSLRARFPNVFLDVHCMVSDPKQWVPSIAKAGGSGYTFHIEATNDSKDVAEYIRAHGMQVGVAVKPATNLTQELKDLIEGHYVDQVLVMTVEPGFGGQSFMHERLSFISELRRNYPHLNIGVDGGIGPSTAEQAADAGANILIAGTSVFRAGDRKAAIEELRASAKSGICKNSRIQRALPGTR</sequence>
<dbReference type="GO" id="GO:0006098">
    <property type="term" value="P:pentose-phosphate shunt"/>
    <property type="evidence" value="ECO:0007669"/>
    <property type="project" value="InterPro"/>
</dbReference>
<evidence type="ECO:0000256" key="7">
    <source>
        <dbReference type="ARBA" id="ARBA00013188"/>
    </source>
</evidence>
<dbReference type="Proteomes" id="UP000008980">
    <property type="component" value="Chromosome 33"/>
</dbReference>
<dbReference type="Proteomes" id="UP000274082">
    <property type="component" value="Chromosome 33"/>
</dbReference>
<protein>
    <recommendedName>
        <fullName evidence="7 10">Ribulose-phosphate 3-epimerase</fullName>
        <ecNumber evidence="7 10">5.1.3.1</ecNumber>
    </recommendedName>
</protein>
<feature type="binding site" evidence="13">
    <location>
        <position position="95"/>
    </location>
    <ligand>
        <name>substrate</name>
    </ligand>
</feature>
<feature type="binding site" evidence="12">
    <location>
        <position position="61"/>
    </location>
    <ligand>
        <name>a divalent metal cation</name>
        <dbReference type="ChEBI" id="CHEBI:60240"/>
    </ligand>
</feature>
<dbReference type="Proteomes" id="UP000318447">
    <property type="component" value="Unassembled WGS sequence"/>
</dbReference>
<evidence type="ECO:0000256" key="13">
    <source>
        <dbReference type="PIRSR" id="PIRSR001461-3"/>
    </source>
</evidence>
<dbReference type="AlphaFoldDB" id="A0A3Q8IDT1"/>
<dbReference type="InterPro" id="IPR011060">
    <property type="entry name" value="RibuloseP-bd_barrel"/>
</dbReference>
<evidence type="ECO:0000256" key="9">
    <source>
        <dbReference type="ARBA" id="ARBA00023235"/>
    </source>
</evidence>
<dbReference type="HAMAP" id="MF_02227">
    <property type="entry name" value="RPE"/>
    <property type="match status" value="1"/>
</dbReference>
<dbReference type="GO" id="GO:0004750">
    <property type="term" value="F:D-ribulose-phosphate 3-epimerase activity"/>
    <property type="evidence" value="ECO:0007669"/>
    <property type="project" value="UniProtKB-EC"/>
</dbReference>
<reference evidence="15" key="8">
    <citation type="submission" date="2020-06" db="EMBL/GenBank/DDBJ databases">
        <authorList>
            <person name="Camacho E."/>
            <person name="Gonzalez-de la Fuente S."/>
            <person name="Rastrojo A."/>
            <person name="Peiro-Pastor R."/>
            <person name="Solana JC."/>
            <person name="Tabera L."/>
            <person name="Gamarro F."/>
            <person name="Carrasco-Ramiro F."/>
            <person name="Requena JM."/>
            <person name="Aguado B."/>
        </authorList>
    </citation>
    <scope>NUCLEOTIDE SEQUENCE</scope>
</reference>
<dbReference type="Gene3D" id="3.20.20.70">
    <property type="entry name" value="Aldolase class I"/>
    <property type="match status" value="1"/>
</dbReference>
<reference evidence="22" key="6">
    <citation type="submission" date="2019-02" db="EMBL/GenBank/DDBJ databases">
        <title>FDA dAtabase for Regulatory Grade micrObial Sequences (FDA-ARGOS): Supporting development and validation of Infectious Disease Dx tests.</title>
        <authorList>
            <person name="Duncan R."/>
            <person name="Fisher C."/>
            <person name="Tallon L."/>
            <person name="Sadzewicz L."/>
            <person name="Sengamalay N."/>
            <person name="Ott S."/>
            <person name="Godinez A."/>
            <person name="Nagaraj S."/>
            <person name="Vavikolanu K."/>
            <person name="Vyas G."/>
            <person name="Nadendla S."/>
            <person name="Aluvathingal J."/>
            <person name="Sichtig H."/>
        </authorList>
    </citation>
    <scope>NUCLEOTIDE SEQUENCE [LARGE SCALE GENOMIC DNA]</scope>
    <source>
        <strain evidence="22">FDAARGOS_360</strain>
    </source>
</reference>
<evidence type="ECO:0000313" key="14">
    <source>
        <dbReference type="EMBL" id="AYU82144.1"/>
    </source>
</evidence>
<dbReference type="InterPro" id="IPR013785">
    <property type="entry name" value="Aldolase_TIM"/>
</dbReference>
<dbReference type="VEuPathDB" id="TriTrypDB:LdBPK_331660.1"/>
<dbReference type="SUPFAM" id="SSF51366">
    <property type="entry name" value="Ribulose-phoshate binding barrel"/>
    <property type="match status" value="1"/>
</dbReference>
<dbReference type="GeneID" id="13392387"/>
<dbReference type="GO" id="GO:0005737">
    <property type="term" value="C:cytoplasm"/>
    <property type="evidence" value="ECO:0007669"/>
    <property type="project" value="UniProtKB-ARBA"/>
</dbReference>
<feature type="binding site" evidence="12">
    <location>
        <position position="203"/>
    </location>
    <ligand>
        <name>a divalent metal cation</name>
        <dbReference type="ChEBI" id="CHEBI:60240"/>
    </ligand>
</feature>
<evidence type="ECO:0000256" key="10">
    <source>
        <dbReference type="PIRNR" id="PIRNR001461"/>
    </source>
</evidence>
<reference evidence="19" key="3">
    <citation type="submission" date="2011-02" db="EMBL/GenBank/DDBJ databases">
        <title>Whole genome sequencing of Leishmania donovani clinical lines reveals dynamic variation related to drug resistance.</title>
        <authorList>
            <person name="Downing T."/>
            <person name="Imamura H."/>
            <person name="Sanders M."/>
            <person name="Decuypere S."/>
            <person name="Hertz-Fowler C."/>
            <person name="Clark T.G."/>
            <person name="Rijal S."/>
            <person name="Sundar S."/>
            <person name="Quail M.A."/>
            <person name="De Doncker S."/>
            <person name="Maes I."/>
            <person name="Vanaerschot M."/>
            <person name="Stark O."/>
            <person name="Schonian G."/>
            <person name="Dujardin J.C."/>
            <person name="Berriman M."/>
        </authorList>
    </citation>
    <scope>NUCLEOTIDE SEQUENCE [LARGE SCALE GENOMIC DNA]</scope>
    <source>
        <strain evidence="19">BPK282A1</strain>
    </source>
</reference>
<evidence type="ECO:0000313" key="19">
    <source>
        <dbReference type="Proteomes" id="UP000008980"/>
    </source>
</evidence>
<evidence type="ECO:0000256" key="12">
    <source>
        <dbReference type="PIRSR" id="PIRSR001461-2"/>
    </source>
</evidence>
<accession>A0A3Q8IDT1</accession>
<evidence type="ECO:0000256" key="4">
    <source>
        <dbReference type="ARBA" id="ARBA00001947"/>
    </source>
</evidence>
<dbReference type="EC" id="5.1.3.1" evidence="7 10"/>
<reference evidence="14 20" key="4">
    <citation type="journal article" date="2018" name="Sci. Rep.">
        <title>A complete Leishmania donovani reference genome identifies novel genetic variations associated with virulence.</title>
        <authorList>
            <person name="Lypaczewski P."/>
            <person name="Hoshizaki J."/>
            <person name="Zhang W.-W."/>
            <person name="McCall L.-I."/>
            <person name="Torcivia-Rodriguez J."/>
            <person name="Simonyan V."/>
            <person name="Kaur A."/>
            <person name="Dewar K."/>
            <person name="Matlashewski G."/>
        </authorList>
    </citation>
    <scope>NUCLEOTIDE SEQUENCE [LARGE SCALE GENOMIC DNA]</scope>
    <source>
        <strain evidence="14 20">LdCL</strain>
    </source>
</reference>
<dbReference type="KEGG" id="ldo:LDBPK_331660"/>
<keyword evidence="12" id="KW-0862">Zinc</keyword>
<keyword evidence="10" id="KW-0119">Carbohydrate metabolism</keyword>
<evidence type="ECO:0000313" key="21">
    <source>
        <dbReference type="Proteomes" id="UP000318447"/>
    </source>
</evidence>
<comment type="cofactor">
    <cofactor evidence="3">
        <name>Co(2+)</name>
        <dbReference type="ChEBI" id="CHEBI:48828"/>
    </cofactor>
</comment>
<reference evidence="16 19" key="1">
    <citation type="journal article" date="2011" name="Genome Res.">
        <title>Whole genome sequencing of multiple Leishmania donovani clinical isolates provides insights into population structure and mechanisms of drug resistance.</title>
        <authorList>
            <person name="Downing T."/>
            <person name="Imamura H."/>
            <person name="Decuypere S."/>
            <person name="Clark T.G."/>
            <person name="Coombs G.H."/>
            <person name="Cotton J.A."/>
            <person name="Hilley J.D."/>
            <person name="de Doncker S."/>
            <person name="Maes I."/>
            <person name="Mottram J.C."/>
            <person name="Quail M.A."/>
            <person name="Rijal S."/>
            <person name="Sanders M."/>
            <person name="Schonian G."/>
            <person name="Stark O."/>
            <person name="Sundar S."/>
            <person name="Vanaerschot M."/>
            <person name="Hertz-Fowler C."/>
            <person name="Dujardin J.C."/>
            <person name="Berriman M."/>
        </authorList>
    </citation>
    <scope>NUCLEOTIDE SEQUENCE [LARGE SCALE GENOMIC DNA]</scope>
    <source>
        <strain evidence="16 19">BPK282A1</strain>
    </source>
</reference>
<dbReference type="OrthoDB" id="1927044at2759"/>
<dbReference type="InterPro" id="IPR026019">
    <property type="entry name" value="Ribul_P_3_epim"/>
</dbReference>
<dbReference type="PIRSF" id="PIRSF001461">
    <property type="entry name" value="RPE"/>
    <property type="match status" value="1"/>
</dbReference>
<dbReference type="GO" id="GO:0005975">
    <property type="term" value="P:carbohydrate metabolic process"/>
    <property type="evidence" value="ECO:0007669"/>
    <property type="project" value="InterPro"/>
</dbReference>
<dbReference type="NCBIfam" id="NF004076">
    <property type="entry name" value="PRK05581.1-4"/>
    <property type="match status" value="1"/>
</dbReference>
<feature type="active site" description="Proton donor" evidence="11">
    <location>
        <position position="203"/>
    </location>
</feature>
<reference evidence="21" key="5">
    <citation type="submission" date="2019-02" db="EMBL/GenBank/DDBJ databases">
        <title>FDA dAtabase for Regulatory Grade micrObial Sequences (FDA-ARGOS): Supporting development and validation of Infectious Disease Dx tests.</title>
        <authorList>
            <person name="Duncan R."/>
            <person name="Fisher C."/>
            <person name="Tallon L."/>
            <person name="Sadzewicz L."/>
            <person name="Sengamalay N."/>
            <person name="Ott S."/>
            <person name="Godinez A."/>
            <person name="Nagaraj S."/>
            <person name="Vavikolanu K."/>
            <person name="Nadendla S."/>
            <person name="Aluvathingal J."/>
            <person name="Sichtig H."/>
        </authorList>
    </citation>
    <scope>NUCLEOTIDE SEQUENCE [LARGE SCALE GENOMIC DNA]</scope>
    <source>
        <strain evidence="21">FDAARGOS_361</strain>
    </source>
</reference>
<feature type="binding site" evidence="13">
    <location>
        <position position="33"/>
    </location>
    <ligand>
        <name>substrate</name>
    </ligand>
</feature>
<dbReference type="GO" id="GO:0046872">
    <property type="term" value="F:metal ion binding"/>
    <property type="evidence" value="ECO:0007669"/>
    <property type="project" value="UniProtKB-KW"/>
</dbReference>
<comment type="similarity">
    <text evidence="6 10">Belongs to the ribulose-phosphate 3-epimerase family.</text>
</comment>